<feature type="domain" description="Gfo/Idh/MocA-like oxidoreductase N-terminal" evidence="1">
    <location>
        <begin position="11"/>
        <end position="122"/>
    </location>
</feature>
<evidence type="ECO:0000259" key="1">
    <source>
        <dbReference type="Pfam" id="PF01408"/>
    </source>
</evidence>
<dbReference type="InterPro" id="IPR051450">
    <property type="entry name" value="Gfo/Idh/MocA_Oxidoreductases"/>
</dbReference>
<organism evidence="2 3">
    <name type="scientific">Paenibacillus roseopurpureus</name>
    <dbReference type="NCBI Taxonomy" id="2918901"/>
    <lineage>
        <taxon>Bacteria</taxon>
        <taxon>Bacillati</taxon>
        <taxon>Bacillota</taxon>
        <taxon>Bacilli</taxon>
        <taxon>Bacillales</taxon>
        <taxon>Paenibacillaceae</taxon>
        <taxon>Paenibacillus</taxon>
    </lineage>
</organism>
<keyword evidence="3" id="KW-1185">Reference proteome</keyword>
<dbReference type="RefSeq" id="WP_314803318.1">
    <property type="nucleotide sequence ID" value="NZ_CP130319.1"/>
</dbReference>
<evidence type="ECO:0000313" key="2">
    <source>
        <dbReference type="EMBL" id="WNR46049.1"/>
    </source>
</evidence>
<reference evidence="2" key="1">
    <citation type="submission" date="2022-02" db="EMBL/GenBank/DDBJ databases">
        <title>Paenibacillus sp. MBLB1832 Whole Genome Shotgun Sequencing.</title>
        <authorList>
            <person name="Hwang C.Y."/>
            <person name="Cho E.-S."/>
            <person name="Seo M.-J."/>
        </authorList>
    </citation>
    <scope>NUCLEOTIDE SEQUENCE</scope>
    <source>
        <strain evidence="2">MBLB1832</strain>
    </source>
</reference>
<dbReference type="SUPFAM" id="SSF51735">
    <property type="entry name" value="NAD(P)-binding Rossmann-fold domains"/>
    <property type="match status" value="1"/>
</dbReference>
<name>A0AA96LRT1_9BACL</name>
<dbReference type="InterPro" id="IPR036291">
    <property type="entry name" value="NAD(P)-bd_dom_sf"/>
</dbReference>
<gene>
    <name evidence="2" type="ORF">MJB10_08135</name>
</gene>
<sequence length="343" mass="38535">MTYQREFTKRLRIGIVGLGRHSYRNILPAMHYLPVQIAAVCDINEDLAKLTALQFGCRHYSDTARMYGEEELDAVFLCVSPQLHPKLTMDAFDRGISVWMEKPVAMRVHEVEEMISRKNGHTAVVGYKKAFMPSTEKAIEIVNSEQYGQHHSSLAVYPMTIPDNGQEVLDSGSYVNWLANGIHPLSLLIAVSGKVEAVTVRRNASGRGVCLLDFANGVAGNFHFASGPQPIESYRFFGESWHLEIENSLRVKLQRGIPFDYESTHNYIPQGTDSGAVIWEPQNCLATLENKAIFTQGMYGEMKYFCDCVLENRQAERGSLEFALEVMKVYEAALLSNGKTRVI</sequence>
<dbReference type="PANTHER" id="PTHR43377">
    <property type="entry name" value="BILIVERDIN REDUCTASE A"/>
    <property type="match status" value="1"/>
</dbReference>
<dbReference type="GO" id="GO:0000166">
    <property type="term" value="F:nucleotide binding"/>
    <property type="evidence" value="ECO:0007669"/>
    <property type="project" value="InterPro"/>
</dbReference>
<protein>
    <submittedName>
        <fullName evidence="2">Gfo/Idh/MocA family oxidoreductase</fullName>
    </submittedName>
</protein>
<dbReference type="SUPFAM" id="SSF55347">
    <property type="entry name" value="Glyceraldehyde-3-phosphate dehydrogenase-like, C-terminal domain"/>
    <property type="match status" value="1"/>
</dbReference>
<dbReference type="Gene3D" id="3.30.360.10">
    <property type="entry name" value="Dihydrodipicolinate Reductase, domain 2"/>
    <property type="match status" value="1"/>
</dbReference>
<dbReference type="Gene3D" id="3.40.50.720">
    <property type="entry name" value="NAD(P)-binding Rossmann-like Domain"/>
    <property type="match status" value="1"/>
</dbReference>
<evidence type="ECO:0000313" key="3">
    <source>
        <dbReference type="Proteomes" id="UP001304650"/>
    </source>
</evidence>
<accession>A0AA96LRT1</accession>
<dbReference type="KEGG" id="proo:MJB10_08135"/>
<dbReference type="EMBL" id="CP130319">
    <property type="protein sequence ID" value="WNR46049.1"/>
    <property type="molecule type" value="Genomic_DNA"/>
</dbReference>
<dbReference type="PANTHER" id="PTHR43377:SF1">
    <property type="entry name" value="BILIVERDIN REDUCTASE A"/>
    <property type="match status" value="1"/>
</dbReference>
<dbReference type="Proteomes" id="UP001304650">
    <property type="component" value="Chromosome"/>
</dbReference>
<dbReference type="AlphaFoldDB" id="A0AA96LRT1"/>
<proteinExistence type="predicted"/>
<dbReference type="InterPro" id="IPR000683">
    <property type="entry name" value="Gfo/Idh/MocA-like_OxRdtase_N"/>
</dbReference>
<dbReference type="Pfam" id="PF01408">
    <property type="entry name" value="GFO_IDH_MocA"/>
    <property type="match status" value="1"/>
</dbReference>